<evidence type="ECO:0000313" key="4">
    <source>
        <dbReference type="Proteomes" id="UP000660265"/>
    </source>
</evidence>
<keyword evidence="2" id="KW-0732">Signal</keyword>
<gene>
    <name evidence="3" type="ORF">GCM10011583_43190</name>
</gene>
<feature type="region of interest" description="Disordered" evidence="1">
    <location>
        <begin position="29"/>
        <end position="49"/>
    </location>
</feature>
<protein>
    <recommendedName>
        <fullName evidence="5">Secreted protein</fullName>
    </recommendedName>
</protein>
<proteinExistence type="predicted"/>
<dbReference type="EMBL" id="BMMV01000014">
    <property type="protein sequence ID" value="GGK06862.1"/>
    <property type="molecule type" value="Genomic_DNA"/>
</dbReference>
<organism evidence="3 4">
    <name type="scientific">Streptomyces camponoticapitis</name>
    <dbReference type="NCBI Taxonomy" id="1616125"/>
    <lineage>
        <taxon>Bacteria</taxon>
        <taxon>Bacillati</taxon>
        <taxon>Actinomycetota</taxon>
        <taxon>Actinomycetes</taxon>
        <taxon>Kitasatosporales</taxon>
        <taxon>Streptomycetaceae</taxon>
        <taxon>Streptomyces</taxon>
    </lineage>
</organism>
<evidence type="ECO:0000313" key="3">
    <source>
        <dbReference type="EMBL" id="GGK06862.1"/>
    </source>
</evidence>
<feature type="chain" id="PRO_5045988242" description="Secreted protein" evidence="2">
    <location>
        <begin position="34"/>
        <end position="262"/>
    </location>
</feature>
<accession>A0ABQ2EDF9</accession>
<feature type="signal peptide" evidence="2">
    <location>
        <begin position="1"/>
        <end position="33"/>
    </location>
</feature>
<feature type="compositionally biased region" description="Low complexity" evidence="1">
    <location>
        <begin position="29"/>
        <end position="39"/>
    </location>
</feature>
<dbReference type="Proteomes" id="UP000660265">
    <property type="component" value="Unassembled WGS sequence"/>
</dbReference>
<evidence type="ECO:0008006" key="5">
    <source>
        <dbReference type="Google" id="ProtNLM"/>
    </source>
</evidence>
<comment type="caution">
    <text evidence="3">The sequence shown here is derived from an EMBL/GenBank/DDBJ whole genome shotgun (WGS) entry which is preliminary data.</text>
</comment>
<dbReference type="InterPro" id="IPR006311">
    <property type="entry name" value="TAT_signal"/>
</dbReference>
<sequence>MPTEVNRRLLLRGSLGGAAALGLVAAGAPSATAAPPGRGDPALPDVPGMRGDRRANEFWHVYDEKTYYNAWQEVTDAYAAISAYAGPPFERTLREKWWELVEPPEYPANFTAYAEPIREPLELLSRVQLDVADTYYGQRHHELVRAYGWFGEGVLFDPRGHAPYLVHTMNTVGEEPSRAYHTWYVVLRAMMLLGIEPRRWELSARALGWAWALQTVAKPAQDKVNPPLPPATVARLAASWLPRSIERLDRDFQSFWLPEGMS</sequence>
<reference evidence="4" key="1">
    <citation type="journal article" date="2019" name="Int. J. Syst. Evol. Microbiol.">
        <title>The Global Catalogue of Microorganisms (GCM) 10K type strain sequencing project: providing services to taxonomists for standard genome sequencing and annotation.</title>
        <authorList>
            <consortium name="The Broad Institute Genomics Platform"/>
            <consortium name="The Broad Institute Genome Sequencing Center for Infectious Disease"/>
            <person name="Wu L."/>
            <person name="Ma J."/>
        </authorList>
    </citation>
    <scope>NUCLEOTIDE SEQUENCE [LARGE SCALE GENOMIC DNA]</scope>
    <source>
        <strain evidence="4">CGMCC 4.7275</strain>
    </source>
</reference>
<name>A0ABQ2EDF9_9ACTN</name>
<keyword evidence="4" id="KW-1185">Reference proteome</keyword>
<evidence type="ECO:0000256" key="2">
    <source>
        <dbReference type="SAM" id="SignalP"/>
    </source>
</evidence>
<dbReference type="PROSITE" id="PS51318">
    <property type="entry name" value="TAT"/>
    <property type="match status" value="1"/>
</dbReference>
<evidence type="ECO:0000256" key="1">
    <source>
        <dbReference type="SAM" id="MobiDB-lite"/>
    </source>
</evidence>
<dbReference type="RefSeq" id="WP_189109174.1">
    <property type="nucleotide sequence ID" value="NZ_BMMV01000014.1"/>
</dbReference>